<feature type="region of interest" description="Disordered" evidence="7">
    <location>
        <begin position="1096"/>
        <end position="1115"/>
    </location>
</feature>
<sequence>MEETRLYSRPEGTQRLADALEKPMLDDRSYRVIRLPNQLEALLIHDPDTDKASAAMDVDVGSLADPEDMQGMAHAVEHLLFMGTEKYPGENEYNAYLTKYAGHSNAFTAPTSTNYYFELSATSTSNSAASSANNSQASLPIIKTKAPLYGALDRFAQFFVKPLFSEDTLDRELRAVDSENKKNLQSDNWRLMQLEKACSSKAHPYHLFATGNYKLLHDDPIARGVKIREEFIKFYQKNYSANRMRLVVLGIESLDEMQGWVEELFTNVPNQDLPKLRWDDIPAQTAEELCTQIFVKPVMDQRSLNINFPYPDEEDMYDSRPSHYISHLIGHEGPGSILTYLNAKGWVSALSAGANTVCPGTAFFSISLRLTTDGLKHYQEVIKAVFQYIAMLKEQPPQEWIVEEQKKLAEIDFKFQQKIPAARTTSHLSGVMQKPIPRDRLLSGQTLIRTFNREGIERGLAALRTDNFRFTLTSQEFPGDWDKKEKWYGTEYKFEKIPREFMQELEDTQRVSADQRPAELHLPAKNEFIPQRLDVEKKDNVTPALSPKLIRNDPNVRVWFKKDDRFWVPKANVNLYLRTPLHNASPFTNVVMQLYKDLVEDSLIEYSYDAELAGLAYNLMGHVNAIEVGVSGYNDKMHVLLEKVLVSMRDLEVKQDRFDIMKERLTRSYRNAEFMEPYRQIGSYNRWLSKNRVWANHELLETLPSVTADDIRSLYPQILRQMHIEILAHGNLYKEDVLRIADLVDATLKPQPLPSSQWETSRTLNFPPGSNYLYEHKLANLENVNHCIDYVLHLGDAQERPVRAKLLLIAHMLQEPCFDTLRTKEQLGYIVSSGPVLNGNQAGFRVLIQSEKDCQYLEQRIDAFLNASVDMIRDMPQEEFDEHRIGVINQRLEKLKNLNQESGRLWHHITSEMFDFESVNRDVEELEAITQNDVLEFFTDHFKPDSPTRSKMSIHLIAQASVDDVAAETDPAEKMEKLIGQITDKFAQLGLSVDKAALSTRLQQVDVAAGDAKAIMSSVGSYLKESAGLAEDQLQQVVQQGQMIMPQLLAAAGIKVPVPEPASNGNGVEKSINGSSKSEAVVIENVQAFKNTMALKPGPRAVKDPAEFEDLEPKL</sequence>
<evidence type="ECO:0000256" key="3">
    <source>
        <dbReference type="ARBA" id="ARBA00022723"/>
    </source>
</evidence>
<keyword evidence="5" id="KW-0862">Zinc</keyword>
<dbReference type="Proteomes" id="UP000225277">
    <property type="component" value="Unassembled WGS sequence"/>
</dbReference>
<evidence type="ECO:0000256" key="2">
    <source>
        <dbReference type="ARBA" id="ARBA00022670"/>
    </source>
</evidence>
<evidence type="ECO:0000256" key="7">
    <source>
        <dbReference type="SAM" id="MobiDB-lite"/>
    </source>
</evidence>
<dbReference type="InterPro" id="IPR032632">
    <property type="entry name" value="Peptidase_M16_M"/>
</dbReference>
<evidence type="ECO:0000259" key="11">
    <source>
        <dbReference type="Pfam" id="PF22456"/>
    </source>
</evidence>
<dbReference type="FunFam" id="3.30.830.10:FF:000005">
    <property type="entry name" value="nardilysin isoform X1"/>
    <property type="match status" value="1"/>
</dbReference>
<feature type="domain" description="Peptidase M16 N-terminal" evidence="8">
    <location>
        <begin position="42"/>
        <end position="197"/>
    </location>
</feature>
<dbReference type="GO" id="GO:0005829">
    <property type="term" value="C:cytosol"/>
    <property type="evidence" value="ECO:0007669"/>
    <property type="project" value="TreeGrafter"/>
</dbReference>
<gene>
    <name evidence="12" type="ORF">RCC_07297</name>
</gene>
<evidence type="ECO:0000313" key="12">
    <source>
        <dbReference type="EMBL" id="CZT21434.1"/>
    </source>
</evidence>
<evidence type="ECO:0000256" key="6">
    <source>
        <dbReference type="ARBA" id="ARBA00023049"/>
    </source>
</evidence>
<keyword evidence="3" id="KW-0479">Metal-binding</keyword>
<evidence type="ECO:0000256" key="1">
    <source>
        <dbReference type="ARBA" id="ARBA00007261"/>
    </source>
</evidence>
<dbReference type="GO" id="GO:0004222">
    <property type="term" value="F:metalloendopeptidase activity"/>
    <property type="evidence" value="ECO:0007669"/>
    <property type="project" value="TreeGrafter"/>
</dbReference>
<dbReference type="FunFam" id="3.30.830.10:FF:000004">
    <property type="entry name" value="Putative insulin-degrading enzyme"/>
    <property type="match status" value="1"/>
</dbReference>
<accession>A0A2D3VF06</accession>
<dbReference type="EMBL" id="FJUY01000011">
    <property type="protein sequence ID" value="CZT21434.1"/>
    <property type="molecule type" value="Genomic_DNA"/>
</dbReference>
<keyword evidence="2" id="KW-0645">Protease</keyword>
<dbReference type="GO" id="GO:0005739">
    <property type="term" value="C:mitochondrion"/>
    <property type="evidence" value="ECO:0007669"/>
    <property type="project" value="TreeGrafter"/>
</dbReference>
<feature type="domain" description="Coenzyme PQQ synthesis protein F-like C-terminal lobe" evidence="11">
    <location>
        <begin position="808"/>
        <end position="906"/>
    </location>
</feature>
<evidence type="ECO:0000259" key="10">
    <source>
        <dbReference type="Pfam" id="PF16187"/>
    </source>
</evidence>
<comment type="similarity">
    <text evidence="1">Belongs to the peptidase M16 family.</text>
</comment>
<feature type="domain" description="Peptidase M16 C-terminal" evidence="9">
    <location>
        <begin position="228"/>
        <end position="407"/>
    </location>
</feature>
<dbReference type="RefSeq" id="XP_023628323.1">
    <property type="nucleotide sequence ID" value="XM_023772555.1"/>
</dbReference>
<proteinExistence type="inferred from homology"/>
<dbReference type="GeneID" id="35602416"/>
<dbReference type="AlphaFoldDB" id="A0A2D3VF06"/>
<reference evidence="12 13" key="1">
    <citation type="submission" date="2016-03" db="EMBL/GenBank/DDBJ databases">
        <authorList>
            <person name="Ploux O."/>
        </authorList>
    </citation>
    <scope>NUCLEOTIDE SEQUENCE [LARGE SCALE GENOMIC DNA]</scope>
    <source>
        <strain evidence="12 13">URUG2</strain>
    </source>
</reference>
<dbReference type="STRING" id="112498.A0A2D3VF06"/>
<evidence type="ECO:0000256" key="5">
    <source>
        <dbReference type="ARBA" id="ARBA00022833"/>
    </source>
</evidence>
<keyword evidence="4" id="KW-0378">Hydrolase</keyword>
<dbReference type="Pfam" id="PF16187">
    <property type="entry name" value="Peptidase_M16_M"/>
    <property type="match status" value="1"/>
</dbReference>
<dbReference type="OrthoDB" id="952271at2759"/>
<dbReference type="GO" id="GO:0046872">
    <property type="term" value="F:metal ion binding"/>
    <property type="evidence" value="ECO:0007669"/>
    <property type="project" value="UniProtKB-KW"/>
</dbReference>
<keyword evidence="6" id="KW-0482">Metalloprotease</keyword>
<dbReference type="PANTHER" id="PTHR43690">
    <property type="entry name" value="NARDILYSIN"/>
    <property type="match status" value="1"/>
</dbReference>
<dbReference type="InterPro" id="IPR007863">
    <property type="entry name" value="Peptidase_M16_C"/>
</dbReference>
<evidence type="ECO:0000313" key="13">
    <source>
        <dbReference type="Proteomes" id="UP000225277"/>
    </source>
</evidence>
<dbReference type="InterPro" id="IPR011249">
    <property type="entry name" value="Metalloenz_LuxS/M16"/>
</dbReference>
<evidence type="ECO:0000259" key="9">
    <source>
        <dbReference type="Pfam" id="PF05193"/>
    </source>
</evidence>
<dbReference type="InterPro" id="IPR011765">
    <property type="entry name" value="Pept_M16_N"/>
</dbReference>
<evidence type="ECO:0000259" key="8">
    <source>
        <dbReference type="Pfam" id="PF00675"/>
    </source>
</evidence>
<dbReference type="GO" id="GO:0043171">
    <property type="term" value="P:peptide catabolic process"/>
    <property type="evidence" value="ECO:0007669"/>
    <property type="project" value="TreeGrafter"/>
</dbReference>
<feature type="compositionally biased region" description="Basic and acidic residues" evidence="7">
    <location>
        <begin position="1101"/>
        <end position="1115"/>
    </location>
</feature>
<dbReference type="InterPro" id="IPR050626">
    <property type="entry name" value="Peptidase_M16"/>
</dbReference>
<dbReference type="SUPFAM" id="SSF63411">
    <property type="entry name" value="LuxS/MPP-like metallohydrolase"/>
    <property type="match status" value="4"/>
</dbReference>
<dbReference type="InterPro" id="IPR054734">
    <property type="entry name" value="PqqF-like_C_4"/>
</dbReference>
<keyword evidence="13" id="KW-1185">Reference proteome</keyword>
<dbReference type="Pfam" id="PF05193">
    <property type="entry name" value="Peptidase_M16_C"/>
    <property type="match status" value="1"/>
</dbReference>
<dbReference type="FunFam" id="3.30.830.10:FF:000003">
    <property type="entry name" value="Insulin-degrading enzyme"/>
    <property type="match status" value="1"/>
</dbReference>
<dbReference type="PANTHER" id="PTHR43690:SF18">
    <property type="entry name" value="INSULIN-DEGRADING ENZYME-RELATED"/>
    <property type="match status" value="1"/>
</dbReference>
<dbReference type="Pfam" id="PF22456">
    <property type="entry name" value="PqqF-like_C_4"/>
    <property type="match status" value="1"/>
</dbReference>
<dbReference type="GO" id="GO:0051603">
    <property type="term" value="P:proteolysis involved in protein catabolic process"/>
    <property type="evidence" value="ECO:0007669"/>
    <property type="project" value="TreeGrafter"/>
</dbReference>
<organism evidence="12 13">
    <name type="scientific">Ramularia collo-cygni</name>
    <dbReference type="NCBI Taxonomy" id="112498"/>
    <lineage>
        <taxon>Eukaryota</taxon>
        <taxon>Fungi</taxon>
        <taxon>Dikarya</taxon>
        <taxon>Ascomycota</taxon>
        <taxon>Pezizomycotina</taxon>
        <taxon>Dothideomycetes</taxon>
        <taxon>Dothideomycetidae</taxon>
        <taxon>Mycosphaerellales</taxon>
        <taxon>Mycosphaerellaceae</taxon>
        <taxon>Ramularia</taxon>
    </lineage>
</organism>
<protein>
    <submittedName>
        <fullName evidence="12">Related to N-arginine dibasic convertase NRD1 and related Zn2+-dependent endopeptidases, insulinase superfamily</fullName>
    </submittedName>
</protein>
<feature type="domain" description="Peptidase M16 middle/third" evidence="10">
    <location>
        <begin position="413"/>
        <end position="701"/>
    </location>
</feature>
<evidence type="ECO:0000256" key="4">
    <source>
        <dbReference type="ARBA" id="ARBA00022801"/>
    </source>
</evidence>
<dbReference type="Gene3D" id="3.30.830.10">
    <property type="entry name" value="Metalloenzyme, LuxS/M16 peptidase-like"/>
    <property type="match status" value="4"/>
</dbReference>
<name>A0A2D3VF06_9PEZI</name>
<dbReference type="Pfam" id="PF00675">
    <property type="entry name" value="Peptidase_M16"/>
    <property type="match status" value="1"/>
</dbReference>